<dbReference type="InterPro" id="IPR032821">
    <property type="entry name" value="PKS_assoc"/>
</dbReference>
<dbReference type="Gene3D" id="3.40.366.10">
    <property type="entry name" value="Malonyl-Coenzyme A Acyl Carrier Protein, domain 2"/>
    <property type="match status" value="2"/>
</dbReference>
<comment type="pathway">
    <text evidence="2">Antibiotic biosynthesis.</text>
</comment>
<dbReference type="Pfam" id="PF00550">
    <property type="entry name" value="PP-binding"/>
    <property type="match status" value="2"/>
</dbReference>
<dbReference type="InterPro" id="IPR014030">
    <property type="entry name" value="Ketoacyl_synth_N"/>
</dbReference>
<dbReference type="InterPro" id="IPR009081">
    <property type="entry name" value="PP-bd_ACP"/>
</dbReference>
<evidence type="ECO:0000256" key="7">
    <source>
        <dbReference type="ARBA" id="ARBA00023268"/>
    </source>
</evidence>
<feature type="active site" description="Proton donor; for dehydratase activity" evidence="9">
    <location>
        <position position="2670"/>
    </location>
</feature>
<dbReference type="InterPro" id="IPR006162">
    <property type="entry name" value="Ppantetheine_attach_site"/>
</dbReference>
<evidence type="ECO:0000313" key="13">
    <source>
        <dbReference type="EMBL" id="GAA0223767.1"/>
    </source>
</evidence>
<dbReference type="Pfam" id="PF00698">
    <property type="entry name" value="Acyl_transf_1"/>
    <property type="match status" value="2"/>
</dbReference>
<dbReference type="PROSITE" id="PS52019">
    <property type="entry name" value="PKS_MFAS_DH"/>
    <property type="match status" value="1"/>
</dbReference>
<dbReference type="InterPro" id="IPR015083">
    <property type="entry name" value="NorB/c/GfsB-D-like_docking"/>
</dbReference>
<keyword evidence="7" id="KW-0511">Multifunctional enzyme</keyword>
<evidence type="ECO:0000259" key="11">
    <source>
        <dbReference type="PROSITE" id="PS52004"/>
    </source>
</evidence>
<dbReference type="PROSITE" id="PS00606">
    <property type="entry name" value="KS3_1"/>
    <property type="match status" value="2"/>
</dbReference>
<gene>
    <name evidence="13" type="ORF">GCM10009539_06230</name>
</gene>
<evidence type="ECO:0000256" key="3">
    <source>
        <dbReference type="ARBA" id="ARBA00022450"/>
    </source>
</evidence>
<comment type="cofactor">
    <cofactor evidence="1">
        <name>pantetheine 4'-phosphate</name>
        <dbReference type="ChEBI" id="CHEBI:47942"/>
    </cofactor>
</comment>
<dbReference type="SMART" id="SM00822">
    <property type="entry name" value="PKS_KR"/>
    <property type="match status" value="2"/>
</dbReference>
<feature type="domain" description="Ketosynthase family 3 (KS3)" evidence="11">
    <location>
        <begin position="1573"/>
        <end position="1998"/>
    </location>
</feature>
<protein>
    <recommendedName>
        <fullName evidence="15">Acyl transferase domain-containing protein</fullName>
    </recommendedName>
</protein>
<keyword evidence="4" id="KW-0597">Phosphoprotein</keyword>
<dbReference type="SUPFAM" id="SSF53901">
    <property type="entry name" value="Thiolase-like"/>
    <property type="match status" value="2"/>
</dbReference>
<dbReference type="EMBL" id="BAAAGX010000003">
    <property type="protein sequence ID" value="GAA0223767.1"/>
    <property type="molecule type" value="Genomic_DNA"/>
</dbReference>
<dbReference type="Pfam" id="PF08990">
    <property type="entry name" value="Docking"/>
    <property type="match status" value="1"/>
</dbReference>
<feature type="region of interest" description="C-terminal hotdog fold" evidence="9">
    <location>
        <begin position="2609"/>
        <end position="2749"/>
    </location>
</feature>
<dbReference type="CDD" id="cd00833">
    <property type="entry name" value="PKS"/>
    <property type="match status" value="2"/>
</dbReference>
<proteinExistence type="predicted"/>
<dbReference type="SUPFAM" id="SSF51735">
    <property type="entry name" value="NAD(P)-binding Rossmann-fold domains"/>
    <property type="match status" value="4"/>
</dbReference>
<feature type="domain" description="PKS/mFAS DH" evidence="12">
    <location>
        <begin position="2471"/>
        <end position="2749"/>
    </location>
</feature>
<dbReference type="InterPro" id="IPR042104">
    <property type="entry name" value="PKS_dehydratase_sf"/>
</dbReference>
<dbReference type="InterPro" id="IPR036736">
    <property type="entry name" value="ACP-like_sf"/>
</dbReference>
<dbReference type="InterPro" id="IPR020841">
    <property type="entry name" value="PKS_Beta-ketoAc_synthase_dom"/>
</dbReference>
<dbReference type="Gene3D" id="3.40.50.720">
    <property type="entry name" value="NAD(P)-binding Rossmann-like Domain"/>
    <property type="match status" value="2"/>
</dbReference>
<dbReference type="InterPro" id="IPR016036">
    <property type="entry name" value="Malonyl_transacylase_ACP-bd"/>
</dbReference>
<evidence type="ECO:0000256" key="2">
    <source>
        <dbReference type="ARBA" id="ARBA00004792"/>
    </source>
</evidence>
<evidence type="ECO:0008006" key="15">
    <source>
        <dbReference type="Google" id="ProtNLM"/>
    </source>
</evidence>
<dbReference type="CDD" id="cd08952">
    <property type="entry name" value="KR_1_SDR_x"/>
    <property type="match status" value="1"/>
</dbReference>
<evidence type="ECO:0000256" key="1">
    <source>
        <dbReference type="ARBA" id="ARBA00001957"/>
    </source>
</evidence>
<evidence type="ECO:0000256" key="8">
    <source>
        <dbReference type="ARBA" id="ARBA00023315"/>
    </source>
</evidence>
<dbReference type="Gene3D" id="1.10.1200.10">
    <property type="entry name" value="ACP-like"/>
    <property type="match status" value="2"/>
</dbReference>
<dbReference type="InterPro" id="IPR050091">
    <property type="entry name" value="PKS_NRPS_Biosynth_Enz"/>
</dbReference>
<dbReference type="Proteomes" id="UP001500967">
    <property type="component" value="Unassembled WGS sequence"/>
</dbReference>
<organism evidence="13 14">
    <name type="scientific">Cryptosporangium japonicum</name>
    <dbReference type="NCBI Taxonomy" id="80872"/>
    <lineage>
        <taxon>Bacteria</taxon>
        <taxon>Bacillati</taxon>
        <taxon>Actinomycetota</taxon>
        <taxon>Actinomycetes</taxon>
        <taxon>Cryptosporangiales</taxon>
        <taxon>Cryptosporangiaceae</taxon>
        <taxon>Cryptosporangium</taxon>
    </lineage>
</organism>
<dbReference type="PANTHER" id="PTHR43775">
    <property type="entry name" value="FATTY ACID SYNTHASE"/>
    <property type="match status" value="1"/>
</dbReference>
<dbReference type="InterPro" id="IPR014043">
    <property type="entry name" value="Acyl_transferase_dom"/>
</dbReference>
<reference evidence="14" key="1">
    <citation type="journal article" date="2019" name="Int. J. Syst. Evol. Microbiol.">
        <title>The Global Catalogue of Microorganisms (GCM) 10K type strain sequencing project: providing services to taxonomists for standard genome sequencing and annotation.</title>
        <authorList>
            <consortium name="The Broad Institute Genomics Platform"/>
            <consortium name="The Broad Institute Genome Sequencing Center for Infectious Disease"/>
            <person name="Wu L."/>
            <person name="Ma J."/>
        </authorList>
    </citation>
    <scope>NUCLEOTIDE SEQUENCE [LARGE SCALE GENOMIC DNA]</scope>
    <source>
        <strain evidence="14">JCM 10425</strain>
    </source>
</reference>
<dbReference type="Pfam" id="PF18369">
    <property type="entry name" value="PKS_DE"/>
    <property type="match status" value="1"/>
</dbReference>
<dbReference type="RefSeq" id="WP_344647172.1">
    <property type="nucleotide sequence ID" value="NZ_BAAAGX010000003.1"/>
</dbReference>
<dbReference type="Pfam" id="PF00109">
    <property type="entry name" value="ketoacyl-synt"/>
    <property type="match status" value="2"/>
</dbReference>
<evidence type="ECO:0000256" key="9">
    <source>
        <dbReference type="PROSITE-ProRule" id="PRU01363"/>
    </source>
</evidence>
<dbReference type="SMART" id="SM00826">
    <property type="entry name" value="PKS_DH"/>
    <property type="match status" value="1"/>
</dbReference>
<dbReference type="SMART" id="SM00823">
    <property type="entry name" value="PKS_PP"/>
    <property type="match status" value="2"/>
</dbReference>
<dbReference type="InterPro" id="IPR018201">
    <property type="entry name" value="Ketoacyl_synth_AS"/>
</dbReference>
<dbReference type="SUPFAM" id="SSF52151">
    <property type="entry name" value="FabD/lysophospholipase-like"/>
    <property type="match status" value="2"/>
</dbReference>
<feature type="domain" description="Carrier" evidence="10">
    <location>
        <begin position="3214"/>
        <end position="3289"/>
    </location>
</feature>
<dbReference type="InterPro" id="IPR020807">
    <property type="entry name" value="PKS_DH"/>
</dbReference>
<dbReference type="Gene3D" id="3.40.47.10">
    <property type="match status" value="2"/>
</dbReference>
<dbReference type="PANTHER" id="PTHR43775:SF51">
    <property type="entry name" value="INACTIVE PHENOLPHTHIOCEROL SYNTHESIS POLYKETIDE SYNTHASE TYPE I PKS1-RELATED"/>
    <property type="match status" value="1"/>
</dbReference>
<feature type="domain" description="Ketosynthase family 3 (KS3)" evidence="11">
    <location>
        <begin position="33"/>
        <end position="459"/>
    </location>
</feature>
<keyword evidence="3" id="KW-0596">Phosphopantetheine</keyword>
<dbReference type="InterPro" id="IPR013968">
    <property type="entry name" value="PKS_KR"/>
</dbReference>
<keyword evidence="5" id="KW-0808">Transferase</keyword>
<dbReference type="Pfam" id="PF08659">
    <property type="entry name" value="KR"/>
    <property type="match status" value="2"/>
</dbReference>
<dbReference type="InterPro" id="IPR020806">
    <property type="entry name" value="PKS_PP-bd"/>
</dbReference>
<dbReference type="InterPro" id="IPR001227">
    <property type="entry name" value="Ac_transferase_dom_sf"/>
</dbReference>
<dbReference type="InterPro" id="IPR014031">
    <property type="entry name" value="Ketoacyl_synth_C"/>
</dbReference>
<dbReference type="SUPFAM" id="SSF47336">
    <property type="entry name" value="ACP-like"/>
    <property type="match status" value="2"/>
</dbReference>
<dbReference type="InterPro" id="IPR016039">
    <property type="entry name" value="Thiolase-like"/>
</dbReference>
<dbReference type="InterPro" id="IPR049551">
    <property type="entry name" value="PKS_DH_C"/>
</dbReference>
<dbReference type="InterPro" id="IPR041618">
    <property type="entry name" value="PKS_DE"/>
</dbReference>
<dbReference type="PROSITE" id="PS52004">
    <property type="entry name" value="KS3_2"/>
    <property type="match status" value="2"/>
</dbReference>
<feature type="domain" description="Carrier" evidence="10">
    <location>
        <begin position="1475"/>
        <end position="1553"/>
    </location>
</feature>
<dbReference type="InterPro" id="IPR057326">
    <property type="entry name" value="KR_dom"/>
</dbReference>
<comment type="caution">
    <text evidence="13">The sequence shown here is derived from an EMBL/GenBank/DDBJ whole genome shotgun (WGS) entry which is preliminary data.</text>
</comment>
<dbReference type="Pfam" id="PF21089">
    <property type="entry name" value="PKS_DH_N"/>
    <property type="match status" value="1"/>
</dbReference>
<feature type="active site" description="Proton acceptor; for dehydratase activity" evidence="9">
    <location>
        <position position="2503"/>
    </location>
</feature>
<dbReference type="InterPro" id="IPR049900">
    <property type="entry name" value="PKS_mFAS_DH"/>
</dbReference>
<feature type="region of interest" description="N-terminal hotdog fold" evidence="9">
    <location>
        <begin position="2471"/>
        <end position="2596"/>
    </location>
</feature>
<evidence type="ECO:0000259" key="10">
    <source>
        <dbReference type="PROSITE" id="PS50075"/>
    </source>
</evidence>
<dbReference type="InterPro" id="IPR049552">
    <property type="entry name" value="PKS_DH_N"/>
</dbReference>
<dbReference type="Gene3D" id="3.10.129.110">
    <property type="entry name" value="Polyketide synthase dehydratase"/>
    <property type="match status" value="1"/>
</dbReference>
<sequence length="3364" mass="351871">MASEAELREYLRWVTADLHRARQRLAERESRDREPIAIVGMACRYPGGASTPEALWDLLHGGRSAVGPLPTDRGWEIDRLYHPDPDHRGTFYAREGGFLSDAADFDAAFFDISPREALVMDPQQRLLMEVSWEAFERAGLDPTAQRGSDTGVFFGVSGRDYGSHLDEPPEEAEGYLLTGFATSVASGRVAYSFGLEGPAVTLDTACSSSLVAIHLAAQALRLGECSMALAGGAVVMSTTDVFVEFSRQRGLASDGRCKSFASAADGTGWGEGAGVVLLERLSDARRLGHPVLAVVRGSAINQDGASNGLTAPSRPAQEAVIRRALDHAGLSAHQVDAVEGHGTGTTLGDPIEVQALQATYGRARPPGRPLRLGSIKSNLGHTQAAAGVAGVIKMVLALRHGLLPRTLHVDAPSHHIDWPAGGVELLTDARPWPAGAEPRRAAVSAFGMSGTNAHLILEEDVPEPVAPPQPENGALGPLTRVPWVLSARSGASLRAQAARLRDALDAEPDAEPVATAVALATTRARHEHRAVLLAADHHARRAALDALADGTASPDVVSAEVVAGSGPVFVFPGQGSQWAGMARGLLTVPAFAASIQESDAALAPYVDWSLSALLRGEPDTPSLDRVDVVQPALYAVMVALAETWRAAGVEPAAVIGHSQGEIAAARVAGALSAEDGARLVALRSRVLRRLSGRGGMVSVATSEATVRATLPAELSIAAVNGPRSVVVAGDATVLDAWLTRSVAEGVRARRVPVDYASHTAQMDELHAELTTVLAGVNPVRSAVPFLSAVTGGVLDTAALDTAYWIRNLREPVLFAAAVDAAVAQGFTRFVETSPHPVLLPSIQETAEDAGRSIAVVGSLRRDEDDRARLLTSFAEADAAGVDVRWTSLVGVGTGPVLPLPTYPFDRRRYWLSAPEPTGTTPAATDEAEAAFWSAVERNAADELADLVGDAAPDAPDVWRGVLPGLADWRTRRRERTAVASWRYRIHWRPVDVPTATTTARWLVVLPPEPDDPLGASVIPALEQLGHTVVPLRLDDPTVDRATLAALLRDAAGRDEPATGVLSLVGANERPVPGRPAVASGVAATLTLAQALTDVDLRIPLWCATGGAVSIGRSDPLRSPAQAQIWGLGRVVGLEHPELWGGLVDLPSAPDERAWQRLGAVLAGTGGEDQVAIRASGVFARRLLPAPAETGEPAHPWTPRGCVLVTGGTGALGGHVARWLADAGAEHLVLTSRRGAASPGAAELTAELEALGARVTNAACDVADRDALARLLADVPPVTAVVHAAGVGQATPLVDSGIEELTAVLTGKVAGARNLDALLGDRPLDAFVLFSSGAAVWGSAAQTGYAAANAYLDALAEDRRARGLTATSVAWGSWAGGGMVDDVADDLLRRRGVRPMDPRSAVLALREAVGRDETAVVVADIDWARFVPPFTLARRRPLIEDIPAVRVAAAADRSAEPPHADRTPLLDRLAGFTARERVGALVELVRAEAAAVLGHDSPAAITASRAFRDVGFDSLTAVELRNRLARATGLSLPTTLVFDQPAPDRLARYLLDRLRPGDDAVTPVVAAPSRDVADDPIVIVGMACRYPGGVASPDDLWRLVRDEVDAIGDFPTDRGWDLDGLYDPDPDHPGTSYVRQGGFLADAAGFDADFFGINPREALAMDPQQRLLLETTWEALERAGVDPASVRGSRTGVFAGVAGGDYADGLGTVPEELEAYLGTGSAASVASGRVAYALGLEGPAVTVDTACSSALVALHLAAQALRRDECSLAVASGVAVLSTPRAFVEFSRQRGLAPDARCKPFAAAADGTIWGEGIGTLVLERLSDARRNGHPVRAVLRGSAINQDGASNGLTAPNGPSQERVLAAALADAGLRATDVDAVEAHGTGTTLGDPIEAQALLAAYGRNRDAGPLWLGSVKSNLGHTAAASGMAGVIKMVLALRHGTLPRTLHVDAPTPHVDWSAGDVRLLTATTPWPPTDRPRRAGVSAFGISGTNAHVILEQPGHQPEAEPPAPTGEPVPWILSGASEGALRAAAEELASSVTARPDVDPVTVGRALATTRAALAHRAVLVASTPSEFAGGLRALAEGRPAGGLVVDRTTGGKLAVLFPGQGGQRPGMGRELYARHPRFADAFDAVCAEFDPQLDVPLRSLVFDSGSDASTLARTDYAQAAVFAVEVALYRLVEEFGVRADILCGHSVGEIAAAHVAGVLSLADACRLVAARGRLMRTLPDGGTMIAVEADEDTVRSWLIGRDHDVSIAAVNGPASVVLSGADEAVRAAADHVRELGGRTTRLRVGHAFHSVLMDPILDPFHAVASTVTYRAPEIPVASTLTGAIAVGDDLRTPEYWVRHLREPVRFRDAVRTMRAHGADAWFEVGPEPVLSPAVRDCADQEPGTEPPLLAAALRAGRPEVDTLTDALARLHARGTGPDWSRYFDARPTAAVELPTYPFQRQRYWLRRAEPTPDVAAAGLRPTGHPLLGAAIDDPAADGHVFAGRLTHRTHPWLADHAVVGVVLLPGTAFAELLLAAGREVGCPTLEELTLLTALVVPDEGDVRLRTVVGEADANGRRVATVYARTGAAAESSGWTRHASGVLAPAERRAARPTHSVWPPVGSRPVPLEHHYDDAERGGFRYGEAFQGLRAAWRDDDGVYARIELPAALDGDAGAYRVHPALLDAALHPVGLGPFLADDGRPQLPFSWSGAVLGDGAGARTLRVRIRAVGADAVSLDATDEQGRLVIAVDSVTLRPLPDDALRGARNSDLYRVDWAERTGPTGTPAATGPAPDVVSRDFGPPAASDGGEPGAVEEAVLAALTAARNWLADPSVVDSRLVVVTTGAVATGEAPPEPVGAAVRAFFRSAQRENPDRFLLVDLDDRPASRSALPALVADLTATGPTEPDVAIRDGRLLVPRLVPLPVPTAAAADGAGARSDWPGGGTVVVTGATGLLGGLVARHLVTAHGVRHLTLVSRRGPDAPAAAGLREDLVAAGAEVDFRAGDVGDRDALSDLLADIRRRRPLTAVVHTAGVVDDGLVTTLTAERVRAVLHPKVRAGAYLDELTRDDDLRAFVVFSSLSSVAGGAGQAGYAAANAYLEALVARRRATGRSAVALAWGPWAPVDGAGMTGGLTAVDTLRMRRGGLVPLTRDDGLAIFDRALTAPTEPVLVTARFDLAALKRKPAGDVPALLRALVPAPKPGGAPGGRRPAAKGWDGALAGLEPERRAVVLLDLVRAEVAAVLGHASVERIRPDKPFKDLGFDSLTAVELRNQLTTATGVRLPATLVFDHPSPGALSTYLLGELTEKRDGDGGSVDWDAIEGRLLVAADGGARARAAVVGRLRGLLSRIETRGAESSGPDTPLDADELLSLIDQEFGAR</sequence>
<evidence type="ECO:0000256" key="6">
    <source>
        <dbReference type="ARBA" id="ARBA00023194"/>
    </source>
</evidence>
<dbReference type="Pfam" id="PF14765">
    <property type="entry name" value="PS-DH"/>
    <property type="match status" value="1"/>
</dbReference>
<dbReference type="InterPro" id="IPR016035">
    <property type="entry name" value="Acyl_Trfase/lysoPLipase"/>
</dbReference>
<dbReference type="Gene3D" id="3.30.70.3290">
    <property type="match status" value="2"/>
</dbReference>
<keyword evidence="6" id="KW-0045">Antibiotic biosynthesis</keyword>
<dbReference type="SUPFAM" id="SSF55048">
    <property type="entry name" value="Probable ACP-binding domain of malonyl-CoA ACP transacylase"/>
    <property type="match status" value="2"/>
</dbReference>
<dbReference type="InterPro" id="IPR036291">
    <property type="entry name" value="NAD(P)-bd_dom_sf"/>
</dbReference>
<evidence type="ECO:0000256" key="5">
    <source>
        <dbReference type="ARBA" id="ARBA00022679"/>
    </source>
</evidence>
<dbReference type="NCBIfam" id="NF045894">
    <property type="entry name" value="PKS_plus_SDR"/>
    <property type="match status" value="1"/>
</dbReference>
<keyword evidence="14" id="KW-1185">Reference proteome</keyword>
<evidence type="ECO:0000313" key="14">
    <source>
        <dbReference type="Proteomes" id="UP001500967"/>
    </source>
</evidence>
<dbReference type="PROSITE" id="PS50075">
    <property type="entry name" value="CARRIER"/>
    <property type="match status" value="2"/>
</dbReference>
<evidence type="ECO:0000256" key="4">
    <source>
        <dbReference type="ARBA" id="ARBA00022553"/>
    </source>
</evidence>
<dbReference type="SMART" id="SM01294">
    <property type="entry name" value="PKS_PP_betabranch"/>
    <property type="match status" value="2"/>
</dbReference>
<keyword evidence="8" id="KW-0012">Acyltransferase</keyword>
<dbReference type="Pfam" id="PF16197">
    <property type="entry name" value="KAsynt_C_assoc"/>
    <property type="match status" value="2"/>
</dbReference>
<dbReference type="Pfam" id="PF02801">
    <property type="entry name" value="Ketoacyl-synt_C"/>
    <property type="match status" value="2"/>
</dbReference>
<evidence type="ECO:0000259" key="12">
    <source>
        <dbReference type="PROSITE" id="PS52019"/>
    </source>
</evidence>
<name>A0ABP3D5A8_9ACTN</name>
<dbReference type="PROSITE" id="PS00012">
    <property type="entry name" value="PHOSPHOPANTETHEINE"/>
    <property type="match status" value="2"/>
</dbReference>
<dbReference type="CDD" id="cd08956">
    <property type="entry name" value="KR_3_FAS_SDR_x"/>
    <property type="match status" value="1"/>
</dbReference>
<dbReference type="SMART" id="SM00825">
    <property type="entry name" value="PKS_KS"/>
    <property type="match status" value="2"/>
</dbReference>
<dbReference type="SMART" id="SM00827">
    <property type="entry name" value="PKS_AT"/>
    <property type="match status" value="2"/>
</dbReference>
<accession>A0ABP3D5A8</accession>